<dbReference type="OrthoDB" id="2377048at2"/>
<dbReference type="Pfam" id="PF13028">
    <property type="entry name" value="DUF3889"/>
    <property type="match status" value="1"/>
</dbReference>
<sequence>MKKILISLILLTAGFAFIAIDSSIVEAEEKFEKWGQLAVSKTKEKYPNAEIKDYKHIGRVQGTNTTVEKFKLWLKENDKEFGLLVNIKFDKETERVIAISFKEVKK</sequence>
<keyword evidence="1" id="KW-0732">Signal</keyword>
<protein>
    <recommendedName>
        <fullName evidence="4">DUF3889 domain-containing protein</fullName>
    </recommendedName>
</protein>
<reference evidence="2" key="1">
    <citation type="submission" date="2021-03" db="EMBL/GenBank/DDBJ databases">
        <title>Antimicrobial resistance genes in bacteria isolated from Japanese honey, and their potential for conferring macrolide and lincosamide resistance in the American foulbrood pathogen Paenibacillus larvae.</title>
        <authorList>
            <person name="Okamoto M."/>
            <person name="Kumagai M."/>
            <person name="Kanamori H."/>
            <person name="Takamatsu D."/>
        </authorList>
    </citation>
    <scope>NUCLEOTIDE SEQUENCE</scope>
    <source>
        <strain evidence="2">J27TS8</strain>
    </source>
</reference>
<dbReference type="RefSeq" id="WP_137744182.1">
    <property type="nucleotide sequence ID" value="NZ_BORC01000002.1"/>
</dbReference>
<evidence type="ECO:0000313" key="3">
    <source>
        <dbReference type="Proteomes" id="UP000682111"/>
    </source>
</evidence>
<dbReference type="EMBL" id="BORC01000002">
    <property type="protein sequence ID" value="GIN61720.1"/>
    <property type="molecule type" value="Genomic_DNA"/>
</dbReference>
<evidence type="ECO:0008006" key="4">
    <source>
        <dbReference type="Google" id="ProtNLM"/>
    </source>
</evidence>
<feature type="chain" id="PRO_5038756072" description="DUF3889 domain-containing protein" evidence="1">
    <location>
        <begin position="19"/>
        <end position="106"/>
    </location>
</feature>
<proteinExistence type="predicted"/>
<evidence type="ECO:0000256" key="1">
    <source>
        <dbReference type="SAM" id="SignalP"/>
    </source>
</evidence>
<dbReference type="Gene3D" id="3.10.450.390">
    <property type="entry name" value="Protein of unknown function DUF3889"/>
    <property type="match status" value="1"/>
</dbReference>
<dbReference type="AlphaFoldDB" id="A0A919WGX6"/>
<feature type="signal peptide" evidence="1">
    <location>
        <begin position="1"/>
        <end position="18"/>
    </location>
</feature>
<dbReference type="InterPro" id="IPR024987">
    <property type="entry name" value="DUF3889"/>
</dbReference>
<comment type="caution">
    <text evidence="2">The sequence shown here is derived from an EMBL/GenBank/DDBJ whole genome shotgun (WGS) entry which is preliminary data.</text>
</comment>
<gene>
    <name evidence="2" type="ORF">J27TS8_17130</name>
</gene>
<name>A0A919WGX6_9BACI</name>
<dbReference type="Proteomes" id="UP000682111">
    <property type="component" value="Unassembled WGS sequence"/>
</dbReference>
<keyword evidence="3" id="KW-1185">Reference proteome</keyword>
<accession>A0A919WGX6</accession>
<evidence type="ECO:0000313" key="2">
    <source>
        <dbReference type="EMBL" id="GIN61720.1"/>
    </source>
</evidence>
<organism evidence="2 3">
    <name type="scientific">Robertmurraya siralis</name>
    <dbReference type="NCBI Taxonomy" id="77777"/>
    <lineage>
        <taxon>Bacteria</taxon>
        <taxon>Bacillati</taxon>
        <taxon>Bacillota</taxon>
        <taxon>Bacilli</taxon>
        <taxon>Bacillales</taxon>
        <taxon>Bacillaceae</taxon>
        <taxon>Robertmurraya</taxon>
    </lineage>
</organism>